<protein>
    <submittedName>
        <fullName evidence="1">Uncharacterized protein</fullName>
    </submittedName>
</protein>
<dbReference type="AlphaFoldDB" id="A0AA37N532"/>
<dbReference type="RefSeq" id="WP_238318097.1">
    <property type="nucleotide sequence ID" value="NZ_BQKV01000115.1"/>
</dbReference>
<dbReference type="EMBL" id="BQKV01000115">
    <property type="protein sequence ID" value="GJN65895.1"/>
    <property type="molecule type" value="Genomic_DNA"/>
</dbReference>
<comment type="caution">
    <text evidence="1">The sequence shown here is derived from an EMBL/GenBank/DDBJ whole genome shotgun (WGS) entry which is preliminary data.</text>
</comment>
<sequence>MCENAKILCPYCLTREIDPAQAICSACYSKEDKWERGSWDDLRKRKNADEIQMFTIAKKVDEAFQIPENEAYACIEKHEMIQAEALEREMEAFHRRRILCMVEIFSKIDCGVLFSGYVELDTYFKNVWDYAHQRIAAEQLREVQEYLRSQIPWKSLSSQRMDLGAELLNFWCGEDELDWGYSQYFEIAAGNLKPFLAMTLFTEILCKHFPDVMSAPVKRLSSKL</sequence>
<dbReference type="Proteomes" id="UP001055185">
    <property type="component" value="Unassembled WGS sequence"/>
</dbReference>
<proteinExistence type="predicted"/>
<accession>A0AA37N532</accession>
<evidence type="ECO:0000313" key="1">
    <source>
        <dbReference type="EMBL" id="GJN65895.1"/>
    </source>
</evidence>
<reference evidence="1" key="1">
    <citation type="journal article" date="2022" name="Int. J. Syst. Evol. Microbiol.">
        <title>Genome-based, phenotypic and chemotaxonomic classification of Faecalibacterium strains: proposal of three novel species Faecalibacterium duncaniae sp. nov., Faecalibacterium hattorii sp. nov. and Faecalibacterium gallinarum sp. nov. .</title>
        <authorList>
            <person name="Sakamoto M."/>
            <person name="Sakurai N."/>
            <person name="Tanno H."/>
            <person name="Iino T."/>
            <person name="Ohkuma M."/>
            <person name="Endo A."/>
        </authorList>
    </citation>
    <scope>NUCLEOTIDE SEQUENCE</scope>
    <source>
        <strain evidence="1">JCM 17207</strain>
    </source>
</reference>
<evidence type="ECO:0000313" key="2">
    <source>
        <dbReference type="Proteomes" id="UP001055185"/>
    </source>
</evidence>
<organism evidence="1 2">
    <name type="scientific">Faecalibacterium gallinarum</name>
    <dbReference type="NCBI Taxonomy" id="2903556"/>
    <lineage>
        <taxon>Bacteria</taxon>
        <taxon>Bacillati</taxon>
        <taxon>Bacillota</taxon>
        <taxon>Clostridia</taxon>
        <taxon>Eubacteriales</taxon>
        <taxon>Oscillospiraceae</taxon>
        <taxon>Faecalibacterium</taxon>
    </lineage>
</organism>
<name>A0AA37N532_9FIRM</name>
<keyword evidence="2" id="KW-1185">Reference proteome</keyword>
<gene>
    <name evidence="1" type="ORF">JCM17207_25200</name>
</gene>